<name>A0AAP0JL35_9MAGN</name>
<feature type="region of interest" description="Disordered" evidence="1">
    <location>
        <begin position="129"/>
        <end position="184"/>
    </location>
</feature>
<feature type="compositionally biased region" description="Basic and acidic residues" evidence="1">
    <location>
        <begin position="171"/>
        <end position="184"/>
    </location>
</feature>
<comment type="caution">
    <text evidence="2">The sequence shown here is derived from an EMBL/GenBank/DDBJ whole genome shotgun (WGS) entry which is preliminary data.</text>
</comment>
<keyword evidence="3" id="KW-1185">Reference proteome</keyword>
<dbReference type="EMBL" id="JBBNAF010000006">
    <property type="protein sequence ID" value="KAK9136063.1"/>
    <property type="molecule type" value="Genomic_DNA"/>
</dbReference>
<evidence type="ECO:0000313" key="3">
    <source>
        <dbReference type="Proteomes" id="UP001420932"/>
    </source>
</evidence>
<feature type="compositionally biased region" description="Basic and acidic residues" evidence="1">
    <location>
        <begin position="154"/>
        <end position="163"/>
    </location>
</feature>
<gene>
    <name evidence="2" type="ORF">Syun_015393</name>
</gene>
<accession>A0AAP0JL35</accession>
<organism evidence="2 3">
    <name type="scientific">Stephania yunnanensis</name>
    <dbReference type="NCBI Taxonomy" id="152371"/>
    <lineage>
        <taxon>Eukaryota</taxon>
        <taxon>Viridiplantae</taxon>
        <taxon>Streptophyta</taxon>
        <taxon>Embryophyta</taxon>
        <taxon>Tracheophyta</taxon>
        <taxon>Spermatophyta</taxon>
        <taxon>Magnoliopsida</taxon>
        <taxon>Ranunculales</taxon>
        <taxon>Menispermaceae</taxon>
        <taxon>Menispermoideae</taxon>
        <taxon>Cissampelideae</taxon>
        <taxon>Stephania</taxon>
    </lineage>
</organism>
<dbReference type="Proteomes" id="UP001420932">
    <property type="component" value="Unassembled WGS sequence"/>
</dbReference>
<reference evidence="2 3" key="1">
    <citation type="submission" date="2024-01" db="EMBL/GenBank/DDBJ databases">
        <title>Genome assemblies of Stephania.</title>
        <authorList>
            <person name="Yang L."/>
        </authorList>
    </citation>
    <scope>NUCLEOTIDE SEQUENCE [LARGE SCALE GENOMIC DNA]</scope>
    <source>
        <strain evidence="2">YNDBR</strain>
        <tissue evidence="2">Leaf</tissue>
    </source>
</reference>
<sequence length="465" mass="51615">MPSYVLTGPASIDSLLGVPSCLSAFVIVFPFTLSTMFLATFGGPDGALPTHEVHTLVLEMSLLPLKICCDDTLVTPICIHVPEFWHVLKINGILVNRRSTTWQGLSADSSVGVRVGSRRRGDPKLGQRIFKVSSGSGKGSHGRGKSGQRRKRRELAAVEKGGKGEAISSGVHERRSAALEEKTAQRHRRTITRCAGATRIVVGVRCRGRREPAESWWTSTMTVDDDEDGGGEDCAATPQQMLCNTLHLCLVYFVECHGLFPQVTECRSFDKQRQGQGGTGRLPLRLWSQLIFYDDVRLINFLPKSKGKQTLVAISEVTKQVFRADPDFDQIMLLDYARFLVVSLEPRTTKGEEKYNAQMAISGASWAGLLMDDTLTGKVASTDVATKENLQNLMETDVTFDVTYMLVFWPRIVMRKWLNIRNKESDFGADLDEGDTQSDSDDESWGSFELMNLKSTHNHSTPFVC</sequence>
<feature type="compositionally biased region" description="Basic residues" evidence="1">
    <location>
        <begin position="140"/>
        <end position="153"/>
    </location>
</feature>
<proteinExistence type="predicted"/>
<protein>
    <submittedName>
        <fullName evidence="2">Uncharacterized protein</fullName>
    </submittedName>
</protein>
<evidence type="ECO:0000313" key="2">
    <source>
        <dbReference type="EMBL" id="KAK9136063.1"/>
    </source>
</evidence>
<evidence type="ECO:0000256" key="1">
    <source>
        <dbReference type="SAM" id="MobiDB-lite"/>
    </source>
</evidence>
<dbReference type="AlphaFoldDB" id="A0AAP0JL35"/>